<reference evidence="2" key="1">
    <citation type="submission" date="2019-12" db="EMBL/GenBank/DDBJ databases">
        <title>An insight into the sialome of adult female Ixodes ricinus ticks feeding for 6 days.</title>
        <authorList>
            <person name="Perner J."/>
            <person name="Ribeiro J.M.C."/>
        </authorList>
    </citation>
    <scope>NUCLEOTIDE SEQUENCE</scope>
    <source>
        <strain evidence="2">Semi-engorged</strain>
        <tissue evidence="2">Salivary glands</tissue>
    </source>
</reference>
<dbReference type="EMBL" id="GIFC01007294">
    <property type="protein sequence ID" value="MXU89377.1"/>
    <property type="molecule type" value="Transcribed_RNA"/>
</dbReference>
<accession>A0A6B0UGX9</accession>
<evidence type="ECO:0000313" key="2">
    <source>
        <dbReference type="EMBL" id="MXU89377.1"/>
    </source>
</evidence>
<proteinExistence type="predicted"/>
<organism evidence="2">
    <name type="scientific">Ixodes ricinus</name>
    <name type="common">Common tick</name>
    <name type="synonym">Acarus ricinus</name>
    <dbReference type="NCBI Taxonomy" id="34613"/>
    <lineage>
        <taxon>Eukaryota</taxon>
        <taxon>Metazoa</taxon>
        <taxon>Ecdysozoa</taxon>
        <taxon>Arthropoda</taxon>
        <taxon>Chelicerata</taxon>
        <taxon>Arachnida</taxon>
        <taxon>Acari</taxon>
        <taxon>Parasitiformes</taxon>
        <taxon>Ixodida</taxon>
        <taxon>Ixodoidea</taxon>
        <taxon>Ixodidae</taxon>
        <taxon>Ixodinae</taxon>
        <taxon>Ixodes</taxon>
    </lineage>
</organism>
<dbReference type="AlphaFoldDB" id="A0A6B0UGX9"/>
<evidence type="ECO:0000256" key="1">
    <source>
        <dbReference type="SAM" id="SignalP"/>
    </source>
</evidence>
<sequence length="107" mass="11618">MSWLLLALVAGMQSAFFARAASCGKVLWRVCQHSIKSFIPPSPPYSAHKYLSTSSLCSGTTSTSHHSWNSSTHLRFVGAEVLPRIYSASLIDASRSPSFASLPYTLP</sequence>
<protein>
    <submittedName>
        <fullName evidence="2">Putative secreted protein</fullName>
    </submittedName>
</protein>
<keyword evidence="1" id="KW-0732">Signal</keyword>
<feature type="chain" id="PRO_5025495263" evidence="1">
    <location>
        <begin position="21"/>
        <end position="107"/>
    </location>
</feature>
<name>A0A6B0UGX9_IXORI</name>
<feature type="signal peptide" evidence="1">
    <location>
        <begin position="1"/>
        <end position="20"/>
    </location>
</feature>